<dbReference type="Gene3D" id="3.10.450.50">
    <property type="match status" value="1"/>
</dbReference>
<dbReference type="InterPro" id="IPR037401">
    <property type="entry name" value="SnoaL-like"/>
</dbReference>
<dbReference type="Pfam" id="PF12680">
    <property type="entry name" value="SnoaL_2"/>
    <property type="match status" value="1"/>
</dbReference>
<feature type="domain" description="SnoaL-like" evidence="1">
    <location>
        <begin position="11"/>
        <end position="114"/>
    </location>
</feature>
<gene>
    <name evidence="2" type="ORF">AB5J51_00365</name>
</gene>
<proteinExistence type="predicted"/>
<reference evidence="2" key="1">
    <citation type="submission" date="2024-08" db="EMBL/GenBank/DDBJ databases">
        <authorList>
            <person name="Yu S.T."/>
        </authorList>
    </citation>
    <scope>NUCLEOTIDE SEQUENCE</scope>
    <source>
        <strain evidence="2">R33</strain>
    </source>
</reference>
<dbReference type="SUPFAM" id="SSF54427">
    <property type="entry name" value="NTF2-like"/>
    <property type="match status" value="1"/>
</dbReference>
<sequence length="130" mass="14745">MTDHPHIAVFHRVLAAFSVGDMDALAQEFHSDVVWHIGGRNLLTGDYRGREDTFALLGREFQLTGRTYRAQLHDVLANDDHMVALLQVTASREGKELDLGLALVLHMRDNRISEGWVLPADSRAYDEFWS</sequence>
<dbReference type="RefSeq" id="WP_369776325.1">
    <property type="nucleotide sequence ID" value="NZ_CP165727.1"/>
</dbReference>
<evidence type="ECO:0000259" key="1">
    <source>
        <dbReference type="Pfam" id="PF12680"/>
    </source>
</evidence>
<dbReference type="InterPro" id="IPR032710">
    <property type="entry name" value="NTF2-like_dom_sf"/>
</dbReference>
<protein>
    <submittedName>
        <fullName evidence="2">Nuclear transport factor 2 family protein</fullName>
    </submittedName>
</protein>
<evidence type="ECO:0000313" key="2">
    <source>
        <dbReference type="EMBL" id="XDV61553.1"/>
    </source>
</evidence>
<name>A0AB39XWJ2_9ACTN</name>
<dbReference type="EMBL" id="CP165727">
    <property type="protein sequence ID" value="XDV61553.1"/>
    <property type="molecule type" value="Genomic_DNA"/>
</dbReference>
<dbReference type="AlphaFoldDB" id="A0AB39XWJ2"/>
<accession>A0AB39XWJ2</accession>
<organism evidence="2">
    <name type="scientific">Streptomyces sp. R33</name>
    <dbReference type="NCBI Taxonomy" id="3238629"/>
    <lineage>
        <taxon>Bacteria</taxon>
        <taxon>Bacillati</taxon>
        <taxon>Actinomycetota</taxon>
        <taxon>Actinomycetes</taxon>
        <taxon>Kitasatosporales</taxon>
        <taxon>Streptomycetaceae</taxon>
        <taxon>Streptomyces</taxon>
    </lineage>
</organism>